<evidence type="ECO:0000313" key="4">
    <source>
        <dbReference type="Proteomes" id="UP001295684"/>
    </source>
</evidence>
<name>A0AAD1UMM4_EUPCR</name>
<evidence type="ECO:0000256" key="1">
    <source>
        <dbReference type="SAM" id="Coils"/>
    </source>
</evidence>
<dbReference type="SUPFAM" id="SSF58113">
    <property type="entry name" value="Apolipoprotein A-I"/>
    <property type="match status" value="1"/>
</dbReference>
<gene>
    <name evidence="3" type="ORF">ECRASSUSDP1_LOCUS11922</name>
</gene>
<feature type="compositionally biased region" description="Basic and acidic residues" evidence="2">
    <location>
        <begin position="732"/>
        <end position="750"/>
    </location>
</feature>
<accession>A0AAD1UMM4</accession>
<feature type="coiled-coil region" evidence="1">
    <location>
        <begin position="173"/>
        <end position="356"/>
    </location>
</feature>
<feature type="region of interest" description="Disordered" evidence="2">
    <location>
        <begin position="1049"/>
        <end position="1072"/>
    </location>
</feature>
<feature type="region of interest" description="Disordered" evidence="2">
    <location>
        <begin position="1"/>
        <end position="33"/>
    </location>
</feature>
<dbReference type="Proteomes" id="UP001295684">
    <property type="component" value="Unassembled WGS sequence"/>
</dbReference>
<sequence length="1072" mass="122819">MFTHSDLRNRGQWSKTLNPMGTFGGSRVKRTGSPQPAVRSILKNATNGNSSLAMKNGLLGHSVAVDPFSKLCQLHTSGTGSVKVIGDESSMEYLLGIRAVSRDVFHEEIGTIAKAIYEEVSFRVSNGPVKERVVTISNPVASQPPDLSGIESFIQDSLANQKTELIAPITDKVNLNDKKMNTLEEKLQKLEESITSLTKTVQNQMQKESLTSEDKDEDIELIQSELETIKNEFAERGNLYIRLCEELESDRLDNKLMKEELEREFDTLDKTIRDQISTQISDNIDFFIENFKNDMKSLRGDLDQEREDIEAFMRKKIDDLRKRVDNDTQDLDSRLKKAMKENTSRYQNLVEKIEIETGDLSSKIKKIDNKLEAPKKFIGDKEYKSSFHNNPGQIKRYISSQVESKLLSPGAESPKANACHESSDIRHNSQSLHGPMRQFPSDTMRDEHEQSKSNTGELISNLKYEEIIDEVQKLRKDHEYISGEISTMKQSLESLFTQNDTLTDLSEGFYSLKSSTQKMQSSLDEKLSKYKLEISEVRKEDIKKFEEKSLAIQKEISKINDSITEFVSQEQQSKNESKVAGQCPEREFNMMFSVDPVKELEAKVYNDMEQIKQEISLAVKGYIDNRTKFLENPQAIISQIQDNFINHVKTSFFLDIERSLVPLVQNEVKKEMTRMTIERESYEEEDIDTKSQSIIKTDTLLNGMNNAQDINDQVIVEEVSKDNTDMYTYTHGSDKENNDPSKSHSHLRDQDDQDDDSDVEDAVNTFSPPNKLPESFVESRGSILPSEASSSKKETINIFENSCEKESPEVNRSYDFNQGLDSSLKKARLNRNISQQYFDVNGQRRFNEKNVLRERFTDPNNISHNKSNESITISHKTFNHSNLKTETNIAESMKNQKIKQAMNEIQNTLEQERLKLQQKPLEKEEPPKARVDQSQGLTSMNYGSPISMFNPHSKVYTPTLKSGSKNDHEQMTLEELISKIDNKRDMIKRSVREEMDDYFCSKQFTPQFTESATSHFIHQSTNDQVSVGPQQLPSEIQYQSNNIEMVQKETGFRGDPPSNSYIHNGYNNQFED</sequence>
<feature type="compositionally biased region" description="Acidic residues" evidence="2">
    <location>
        <begin position="751"/>
        <end position="761"/>
    </location>
</feature>
<keyword evidence="1" id="KW-0175">Coiled coil</keyword>
<protein>
    <submittedName>
        <fullName evidence="3">Uncharacterized protein</fullName>
    </submittedName>
</protein>
<dbReference type="AlphaFoldDB" id="A0AAD1UMM4"/>
<comment type="caution">
    <text evidence="3">The sequence shown here is derived from an EMBL/GenBank/DDBJ whole genome shotgun (WGS) entry which is preliminary data.</text>
</comment>
<organism evidence="3 4">
    <name type="scientific">Euplotes crassus</name>
    <dbReference type="NCBI Taxonomy" id="5936"/>
    <lineage>
        <taxon>Eukaryota</taxon>
        <taxon>Sar</taxon>
        <taxon>Alveolata</taxon>
        <taxon>Ciliophora</taxon>
        <taxon>Intramacronucleata</taxon>
        <taxon>Spirotrichea</taxon>
        <taxon>Hypotrichia</taxon>
        <taxon>Euplotida</taxon>
        <taxon>Euplotidae</taxon>
        <taxon>Moneuplotes</taxon>
    </lineage>
</organism>
<evidence type="ECO:0000256" key="2">
    <source>
        <dbReference type="SAM" id="MobiDB-lite"/>
    </source>
</evidence>
<reference evidence="3" key="1">
    <citation type="submission" date="2023-07" db="EMBL/GenBank/DDBJ databases">
        <authorList>
            <consortium name="AG Swart"/>
            <person name="Singh M."/>
            <person name="Singh A."/>
            <person name="Seah K."/>
            <person name="Emmerich C."/>
        </authorList>
    </citation>
    <scope>NUCLEOTIDE SEQUENCE</scope>
    <source>
        <strain evidence="3">DP1</strain>
    </source>
</reference>
<evidence type="ECO:0000313" key="3">
    <source>
        <dbReference type="EMBL" id="CAI2370606.1"/>
    </source>
</evidence>
<feature type="region of interest" description="Disordered" evidence="2">
    <location>
        <begin position="407"/>
        <end position="457"/>
    </location>
</feature>
<dbReference type="EMBL" id="CAMPGE010011797">
    <property type="protein sequence ID" value="CAI2370606.1"/>
    <property type="molecule type" value="Genomic_DNA"/>
</dbReference>
<keyword evidence="4" id="KW-1185">Reference proteome</keyword>
<proteinExistence type="predicted"/>
<feature type="region of interest" description="Disordered" evidence="2">
    <location>
        <begin position="726"/>
        <end position="788"/>
    </location>
</feature>
<feature type="compositionally biased region" description="Polar residues" evidence="2">
    <location>
        <begin position="1057"/>
        <end position="1072"/>
    </location>
</feature>